<keyword evidence="3 6" id="KW-0812">Transmembrane</keyword>
<name>A0ABM0GZW2_SACKO</name>
<evidence type="ECO:0000256" key="6">
    <source>
        <dbReference type="RuleBase" id="RU003732"/>
    </source>
</evidence>
<protein>
    <recommendedName>
        <fullName evidence="6">Transporter</fullName>
    </recommendedName>
</protein>
<gene>
    <name evidence="10" type="primary">LOC100374349</name>
</gene>
<evidence type="ECO:0000256" key="3">
    <source>
        <dbReference type="ARBA" id="ARBA00022692"/>
    </source>
</evidence>
<keyword evidence="6" id="KW-0769">Symport</keyword>
<feature type="transmembrane region" description="Helical" evidence="8">
    <location>
        <begin position="233"/>
        <end position="253"/>
    </location>
</feature>
<feature type="transmembrane region" description="Helical" evidence="8">
    <location>
        <begin position="117"/>
        <end position="144"/>
    </location>
</feature>
<keyword evidence="4 8" id="KW-1133">Transmembrane helix</keyword>
<feature type="transmembrane region" description="Helical" evidence="8">
    <location>
        <begin position="204"/>
        <end position="224"/>
    </location>
</feature>
<feature type="compositionally biased region" description="Basic and acidic residues" evidence="7">
    <location>
        <begin position="610"/>
        <end position="619"/>
    </location>
</feature>
<dbReference type="NCBIfam" id="NF037979">
    <property type="entry name" value="Na_transp"/>
    <property type="match status" value="1"/>
</dbReference>
<dbReference type="Pfam" id="PF00209">
    <property type="entry name" value="SNF"/>
    <property type="match status" value="1"/>
</dbReference>
<comment type="similarity">
    <text evidence="6">Belongs to the sodium:neurotransmitter symporter (SNF) (TC 2.A.22) family.</text>
</comment>
<feature type="compositionally biased region" description="Acidic residues" evidence="7">
    <location>
        <begin position="620"/>
        <end position="630"/>
    </location>
</feature>
<dbReference type="InterPro" id="IPR037272">
    <property type="entry name" value="SNS_sf"/>
</dbReference>
<reference evidence="10" key="1">
    <citation type="submission" date="2025-08" db="UniProtKB">
        <authorList>
            <consortium name="RefSeq"/>
        </authorList>
    </citation>
    <scope>IDENTIFICATION</scope>
    <source>
        <tissue evidence="10">Testes</tissue>
    </source>
</reference>
<feature type="transmembrane region" description="Helical" evidence="8">
    <location>
        <begin position="446"/>
        <end position="468"/>
    </location>
</feature>
<dbReference type="SUPFAM" id="SSF161070">
    <property type="entry name" value="SNF-like"/>
    <property type="match status" value="1"/>
</dbReference>
<feature type="transmembrane region" description="Helical" evidence="8">
    <location>
        <begin position="75"/>
        <end position="96"/>
    </location>
</feature>
<feature type="transmembrane region" description="Helical" evidence="8">
    <location>
        <begin position="45"/>
        <end position="63"/>
    </location>
</feature>
<feature type="transmembrane region" description="Helical" evidence="8">
    <location>
        <begin position="489"/>
        <end position="511"/>
    </location>
</feature>
<dbReference type="PANTHER" id="PTHR11616">
    <property type="entry name" value="SODIUM/CHLORIDE DEPENDENT TRANSPORTER"/>
    <property type="match status" value="1"/>
</dbReference>
<feature type="transmembrane region" description="Helical" evidence="8">
    <location>
        <begin position="315"/>
        <end position="340"/>
    </location>
</feature>
<sequence length="630" mass="70674">MGSCFEKCLNKKRTYNVRGQEEQNAEVDKPEEESQRGYWSHKMDFILSTIGFAVGLGNVWRFPYLCYKNGGGAFLIPYIIMLVLAGIPLFYLELAFGQFASLGCLTVWKICPLFKGLGYGMVIVTALVTIYYNVVICYTVFYAFASLTSELPWVGCYHGWNTLNCYDGGSISNYSGTKPVWSSEEYYTRFVLDMSDNMNNIGKIRWELALSLLFCWIIVYLCIIKGVKSSGKVVYFTATFPYVILTILLIRGVTLPGAADGIKFYLTPRWELLLEPTVWKDAATQIFYSLGVAFGAIITFSSYNKFNNNACRDALIVSLVNCGTSLYAGFVIFSTLGFMAHGSDIPVSEVVDEGPGLAFVVYPEAISRLPGAPFWSFIFFFMLFTLGLDSQFAMMETVITAVFDELPNKISSKKPLITGAICFIFFLLGLPCTTRGGIYVLTLMDWYSAGFSLFFIATMMCVVISYIYGIRQFGNDISSMMPGILPNSVWWKACWMVISPLIMIAVMIFSFVKYTPASYSGYVFPPWAEAVGWLVAMSSILVIPGYMIIPIMRGHGNILQRLQQSLQPSWDWGPALNSNRVLAGYKALPGSIPEINVKTVPNAYQTPPLPREKREHENYPETDYEMTQDI</sequence>
<proteinExistence type="inferred from homology"/>
<keyword evidence="5 8" id="KW-0472">Membrane</keyword>
<accession>A0ABM0GZW2</accession>
<keyword evidence="2 6" id="KW-0813">Transport</keyword>
<dbReference type="RefSeq" id="XP_002741097.1">
    <property type="nucleotide sequence ID" value="XM_002741051.2"/>
</dbReference>
<dbReference type="GeneID" id="100374349"/>
<evidence type="ECO:0000256" key="8">
    <source>
        <dbReference type="SAM" id="Phobius"/>
    </source>
</evidence>
<evidence type="ECO:0000256" key="2">
    <source>
        <dbReference type="ARBA" id="ARBA00022448"/>
    </source>
</evidence>
<evidence type="ECO:0000313" key="9">
    <source>
        <dbReference type="Proteomes" id="UP000694865"/>
    </source>
</evidence>
<dbReference type="PROSITE" id="PS50267">
    <property type="entry name" value="NA_NEUROTRAN_SYMP_3"/>
    <property type="match status" value="1"/>
</dbReference>
<dbReference type="PANTHER" id="PTHR11616:SF265">
    <property type="entry name" value="TRANSPORTER"/>
    <property type="match status" value="1"/>
</dbReference>
<evidence type="ECO:0000256" key="7">
    <source>
        <dbReference type="SAM" id="MobiDB-lite"/>
    </source>
</evidence>
<feature type="transmembrane region" description="Helical" evidence="8">
    <location>
        <begin position="416"/>
        <end position="440"/>
    </location>
</feature>
<feature type="transmembrane region" description="Helical" evidence="8">
    <location>
        <begin position="282"/>
        <end position="303"/>
    </location>
</feature>
<dbReference type="InterPro" id="IPR000175">
    <property type="entry name" value="Na/ntran_symport"/>
</dbReference>
<feature type="region of interest" description="Disordered" evidence="7">
    <location>
        <begin position="603"/>
        <end position="630"/>
    </location>
</feature>
<dbReference type="Proteomes" id="UP000694865">
    <property type="component" value="Unplaced"/>
</dbReference>
<feature type="transmembrane region" description="Helical" evidence="8">
    <location>
        <begin position="374"/>
        <end position="395"/>
    </location>
</feature>
<evidence type="ECO:0000256" key="5">
    <source>
        <dbReference type="ARBA" id="ARBA00023136"/>
    </source>
</evidence>
<keyword evidence="9" id="KW-1185">Reference proteome</keyword>
<evidence type="ECO:0000256" key="1">
    <source>
        <dbReference type="ARBA" id="ARBA00004141"/>
    </source>
</evidence>
<evidence type="ECO:0000313" key="10">
    <source>
        <dbReference type="RefSeq" id="XP_002741097.1"/>
    </source>
</evidence>
<dbReference type="PRINTS" id="PR00176">
    <property type="entry name" value="NANEUSMPORT"/>
</dbReference>
<feature type="transmembrane region" description="Helical" evidence="8">
    <location>
        <begin position="531"/>
        <end position="552"/>
    </location>
</feature>
<organism evidence="9 10">
    <name type="scientific">Saccoglossus kowalevskii</name>
    <name type="common">Acorn worm</name>
    <dbReference type="NCBI Taxonomy" id="10224"/>
    <lineage>
        <taxon>Eukaryota</taxon>
        <taxon>Metazoa</taxon>
        <taxon>Hemichordata</taxon>
        <taxon>Enteropneusta</taxon>
        <taxon>Harrimaniidae</taxon>
        <taxon>Saccoglossus</taxon>
    </lineage>
</organism>
<dbReference type="PROSITE" id="PS00610">
    <property type="entry name" value="NA_NEUROTRAN_SYMP_1"/>
    <property type="match status" value="1"/>
</dbReference>
<evidence type="ECO:0000256" key="4">
    <source>
        <dbReference type="ARBA" id="ARBA00022989"/>
    </source>
</evidence>
<comment type="subcellular location">
    <subcellularLocation>
        <location evidence="1">Membrane</location>
        <topology evidence="1">Multi-pass membrane protein</topology>
    </subcellularLocation>
</comment>